<dbReference type="Proteomes" id="UP000604046">
    <property type="component" value="Unassembled WGS sequence"/>
</dbReference>
<proteinExistence type="predicted"/>
<evidence type="ECO:0000313" key="2">
    <source>
        <dbReference type="Proteomes" id="UP000604046"/>
    </source>
</evidence>
<dbReference type="Gene3D" id="3.40.50.150">
    <property type="entry name" value="Vaccinia Virus protein VP39"/>
    <property type="match status" value="1"/>
</dbReference>
<keyword evidence="2" id="KW-1185">Reference proteome</keyword>
<dbReference type="EMBL" id="CAJNDS010002246">
    <property type="protein sequence ID" value="CAE7390617.1"/>
    <property type="molecule type" value="Genomic_DNA"/>
</dbReference>
<reference evidence="1" key="1">
    <citation type="submission" date="2021-02" db="EMBL/GenBank/DDBJ databases">
        <authorList>
            <person name="Dougan E. K."/>
            <person name="Rhodes N."/>
            <person name="Thang M."/>
            <person name="Chan C."/>
        </authorList>
    </citation>
    <scope>NUCLEOTIDE SEQUENCE</scope>
</reference>
<comment type="caution">
    <text evidence="1">The sequence shown here is derived from an EMBL/GenBank/DDBJ whole genome shotgun (WGS) entry which is preliminary data.</text>
</comment>
<sequence length="484" mass="52946">MSPRCKWPCFLVAAAASSPPALNLVGFRRPQECWSAEFTSTRCCSSAESECWLNYPGGFEACCLFKKLPGEDVSLELGATTIGLGKGGYAYRQEGPFQEELRRSYGLPWPVNEHLVQAVSATWVAAGQNSECLRSCQGEAVVKALDATKALSLQLLEAAGRGLADVSILARSVLPGFSGTISPDTANFAVDDSLLAAMLAAVDHAKSCETQHRLSAAPGLGDVVAILQRHHTLVSNLLRDTAAPYVHTSFDAHMELNVDLDRLFWTSKQLTKAGVALISKVAFLCNAPSYAESGRIHAPVAFEETHCCRFFHLVEGAAAHRFLTLQRQVQVVELGVRFGWLSQYLLSRYEWIRLVGVDLLVDPDRYLFGNVSVALEEVKGRLLPFGSRVRLMMPMSTTRASQLLAKEGLSVDLLVLDARFSREGMLEDLQNYLPLLAPGARVVGRWGLHLIVELHEKGSFAGRKLRDLRIGSVWDGASFSLEVA</sequence>
<accession>A0A812QCW6</accession>
<gene>
    <name evidence="1" type="ORF">SNAT2548_LOCUS21290</name>
</gene>
<name>A0A812QCW6_9DINO</name>
<dbReference type="SUPFAM" id="SSF53335">
    <property type="entry name" value="S-adenosyl-L-methionine-dependent methyltransferases"/>
    <property type="match status" value="1"/>
</dbReference>
<dbReference type="AlphaFoldDB" id="A0A812QCW6"/>
<organism evidence="1 2">
    <name type="scientific">Symbiodinium natans</name>
    <dbReference type="NCBI Taxonomy" id="878477"/>
    <lineage>
        <taxon>Eukaryota</taxon>
        <taxon>Sar</taxon>
        <taxon>Alveolata</taxon>
        <taxon>Dinophyceae</taxon>
        <taxon>Suessiales</taxon>
        <taxon>Symbiodiniaceae</taxon>
        <taxon>Symbiodinium</taxon>
    </lineage>
</organism>
<evidence type="ECO:0000313" key="1">
    <source>
        <dbReference type="EMBL" id="CAE7390617.1"/>
    </source>
</evidence>
<dbReference type="InterPro" id="IPR029063">
    <property type="entry name" value="SAM-dependent_MTases_sf"/>
</dbReference>
<protein>
    <submittedName>
        <fullName evidence="1">Uncharacterized protein</fullName>
    </submittedName>
</protein>